<dbReference type="EMBL" id="CM055096">
    <property type="protein sequence ID" value="KAJ7556223.1"/>
    <property type="molecule type" value="Genomic_DNA"/>
</dbReference>
<comment type="caution">
    <text evidence="1">The sequence shown here is derived from an EMBL/GenBank/DDBJ whole genome shotgun (WGS) entry which is preliminary data.</text>
</comment>
<evidence type="ECO:0000313" key="1">
    <source>
        <dbReference type="EMBL" id="KAJ7556223.1"/>
    </source>
</evidence>
<proteinExistence type="predicted"/>
<evidence type="ECO:0000313" key="2">
    <source>
        <dbReference type="Proteomes" id="UP001162992"/>
    </source>
</evidence>
<name>A0ACC2DPX9_DIPCM</name>
<gene>
    <name evidence="1" type="ORF">O6H91_05G075000</name>
</gene>
<reference evidence="2" key="1">
    <citation type="journal article" date="2024" name="Proc. Natl. Acad. Sci. U.S.A.">
        <title>Extraordinary preservation of gene collinearity over three hundred million years revealed in homosporous lycophytes.</title>
        <authorList>
            <person name="Li C."/>
            <person name="Wickell D."/>
            <person name="Kuo L.Y."/>
            <person name="Chen X."/>
            <person name="Nie B."/>
            <person name="Liao X."/>
            <person name="Peng D."/>
            <person name="Ji J."/>
            <person name="Jenkins J."/>
            <person name="Williams M."/>
            <person name="Shu S."/>
            <person name="Plott C."/>
            <person name="Barry K."/>
            <person name="Rajasekar S."/>
            <person name="Grimwood J."/>
            <person name="Han X."/>
            <person name="Sun S."/>
            <person name="Hou Z."/>
            <person name="He W."/>
            <person name="Dai G."/>
            <person name="Sun C."/>
            <person name="Schmutz J."/>
            <person name="Leebens-Mack J.H."/>
            <person name="Li F.W."/>
            <person name="Wang L."/>
        </authorList>
    </citation>
    <scope>NUCLEOTIDE SEQUENCE [LARGE SCALE GENOMIC DNA]</scope>
    <source>
        <strain evidence="2">cv. PW_Plant_1</strain>
    </source>
</reference>
<dbReference type="Proteomes" id="UP001162992">
    <property type="component" value="Chromosome 5"/>
</dbReference>
<sequence length="1192" mass="132087">MESSSCHRQNSAHSTNVKRDWKKPLLSGCGGHSEKPMVDRQRSTSRALRTSSSSKNIPIETPQTLHQSRVSWSKGLLELKGSCRSCKGVRTLEEFKLSKKAYLAISTERQITPVSNTKIPEMIQENISGHLESFSQQACQISKNDLFLHNDRRDEALAANLPLPAGQNMAIQVYNPHNTISRSLADHNELAGQSQEAVVLDRTVIVSSLENFEAVHQNASDGNFEETRPLLSEMQENKRFAGSGSHMGRMNPVGTVREDRLTSEYGTPPIVSHSAEISFPSSLSCSGSLNFEDRWEVGSLSDVQCLSDDSQTCKRDLSRIPNQGTENQKVLLCDARYFHRKSTLVKDEHTLVSDSSSNPSKAQFNYVTTLFHDDRVRSSKRNFDSESHTSYQSRASVESSPAAVFHSPVTDAGRRSFHTDPGSRLSPEMFCSWSPVTRNRMLPCTDRMASGFVRKRMIPYTTGSKRCNSWPTSHDDEMLAIRASNRGAVRKLDDSFGECGSSLGLHKSTKELDEHAEVEAARFEGCPSRSPIKSWKTSAEEIRMSVLGSRDLFEATEFSGYTSLKAVKCAEKSMILQDNSKSPVPVNSSLDVTSRNAASSLKCRDMLGIMAGDLSPIKLIDLDTIAIRSFRQASQYSCPLPALRPPLHNLLKSLTLPTKSDSAEHVGSFGLVHGQLECIPTEETLSFRFSVASTKETLIAETSKGANVSKKGAGAPLFTFFSWTEKAKEKTGWKQWGKKPRHSVSIIGEMQVTAGGKCEVDCHGKPLLHSELQFVLLGAASNKPSSHILDGKKFNSGHMSTDPSGFIPQSISCPNSPGLGFSSQGGNLPKDLSVKDVSGVQIDNKGFRSRSRRSGLSKPVGNLSRQLSLEKSGKDCENFVKDAVDEKVQVDFATQQKTELAAMVIRLPAYPKSRWCWDINFLREDPRSVGLKDLPQKLAVCSEMLFRDDYHQENICELNSSKAVNTHCKRDQVEFEKGRQEYHLSKVLEYDLVLRDLERFTRVNDEYVTIILPAGEHGCPTMGLEGPPPLIQRWKSDGKCDCGSWDLGCGLVILSNELSCRLTKPMQTIDSPMKRNGEQSGHVEVFIQGRKQKVIAMSLSHLHGGLFSLSFQEPMSSLQAFGAAVAIVYSRLKHNILSKDKHKFKSVKLKPPRVPLRTLGTSNSVIEASPRRYKAYSRGCHPDPPLNPVDRV</sequence>
<protein>
    <submittedName>
        <fullName evidence="1">Uncharacterized protein</fullName>
    </submittedName>
</protein>
<organism evidence="1 2">
    <name type="scientific">Diphasiastrum complanatum</name>
    <name type="common">Issler's clubmoss</name>
    <name type="synonym">Lycopodium complanatum</name>
    <dbReference type="NCBI Taxonomy" id="34168"/>
    <lineage>
        <taxon>Eukaryota</taxon>
        <taxon>Viridiplantae</taxon>
        <taxon>Streptophyta</taxon>
        <taxon>Embryophyta</taxon>
        <taxon>Tracheophyta</taxon>
        <taxon>Lycopodiopsida</taxon>
        <taxon>Lycopodiales</taxon>
        <taxon>Lycopodiaceae</taxon>
        <taxon>Lycopodioideae</taxon>
        <taxon>Diphasiastrum</taxon>
    </lineage>
</organism>
<keyword evidence="2" id="KW-1185">Reference proteome</keyword>
<accession>A0ACC2DPX9</accession>